<reference evidence="1" key="1">
    <citation type="submission" date="2024-09" db="EMBL/GenBank/DDBJ databases">
        <authorList>
            <person name="Liu J."/>
        </authorList>
    </citation>
    <scope>NUCLEOTIDE SEQUENCE</scope>
    <source>
        <strain evidence="1">NBU2967</strain>
    </source>
</reference>
<sequence>MVWFTFFKRFLVYRIQIIANLRKKNESKSRFNHYRIVAIVLFKIKRVYIRWVGNHKDYSRLKNIDKL</sequence>
<gene>
    <name evidence="1" type="ORF">ACEZ3G_09215</name>
</gene>
<organism evidence="1 2">
    <name type="scientific">Meishania litoralis</name>
    <dbReference type="NCBI Taxonomy" id="3434685"/>
    <lineage>
        <taxon>Bacteria</taxon>
        <taxon>Pseudomonadati</taxon>
        <taxon>Bacteroidota</taxon>
        <taxon>Flavobacteriia</taxon>
        <taxon>Flavobacteriales</taxon>
        <taxon>Flavobacteriaceae</taxon>
        <taxon>Meishania</taxon>
    </lineage>
</organism>
<evidence type="ECO:0000313" key="1">
    <source>
        <dbReference type="EMBL" id="MFH6603654.1"/>
    </source>
</evidence>
<accession>A0ACC7LK54</accession>
<dbReference type="EMBL" id="JBHFPV010000002">
    <property type="protein sequence ID" value="MFH6603654.1"/>
    <property type="molecule type" value="Genomic_DNA"/>
</dbReference>
<comment type="caution">
    <text evidence="1">The sequence shown here is derived from an EMBL/GenBank/DDBJ whole genome shotgun (WGS) entry which is preliminary data.</text>
</comment>
<keyword evidence="2" id="KW-1185">Reference proteome</keyword>
<name>A0ACC7LK54_9FLAO</name>
<evidence type="ECO:0000313" key="2">
    <source>
        <dbReference type="Proteomes" id="UP001595191"/>
    </source>
</evidence>
<dbReference type="Proteomes" id="UP001595191">
    <property type="component" value="Unassembled WGS sequence"/>
</dbReference>
<protein>
    <submittedName>
        <fullName evidence="1">Type II toxin-antitoxin system HigB family toxin</fullName>
    </submittedName>
</protein>
<proteinExistence type="predicted"/>